<dbReference type="Proteomes" id="UP001596915">
    <property type="component" value="Unassembled WGS sequence"/>
</dbReference>
<evidence type="ECO:0000256" key="1">
    <source>
        <dbReference type="SAM" id="Phobius"/>
    </source>
</evidence>
<proteinExistence type="predicted"/>
<evidence type="ECO:0000313" key="2">
    <source>
        <dbReference type="EMBL" id="MFD0626473.1"/>
    </source>
</evidence>
<gene>
    <name evidence="2" type="ORF">ACFQ2K_30955</name>
</gene>
<keyword evidence="3" id="KW-1185">Reference proteome</keyword>
<keyword evidence="1" id="KW-0812">Transmembrane</keyword>
<sequence length="163" mass="17427">MAADPYTGHSTTALVLIIFVGLPLVIALGVYACTTLARNGIRNSGTLMRLRSLAAFAAVGAVSLYVWGAIHLVTLDETRRDLACKEAVGPAHVMEIDSYRPTYIPLGLGCHLEDGTTYPAGVPGYLNRAAAALALTAVVLGGFTALESERRVTKEFKRETRHQ</sequence>
<evidence type="ECO:0000313" key="3">
    <source>
        <dbReference type="Proteomes" id="UP001596915"/>
    </source>
</evidence>
<organism evidence="2 3">
    <name type="scientific">Streptomyces sanglieri</name>
    <dbReference type="NCBI Taxonomy" id="193460"/>
    <lineage>
        <taxon>Bacteria</taxon>
        <taxon>Bacillati</taxon>
        <taxon>Actinomycetota</taxon>
        <taxon>Actinomycetes</taxon>
        <taxon>Kitasatosporales</taxon>
        <taxon>Streptomycetaceae</taxon>
        <taxon>Streptomyces</taxon>
    </lineage>
</organism>
<evidence type="ECO:0008006" key="4">
    <source>
        <dbReference type="Google" id="ProtNLM"/>
    </source>
</evidence>
<feature type="transmembrane region" description="Helical" evidence="1">
    <location>
        <begin position="12"/>
        <end position="32"/>
    </location>
</feature>
<keyword evidence="1" id="KW-0472">Membrane</keyword>
<feature type="transmembrane region" description="Helical" evidence="1">
    <location>
        <begin position="125"/>
        <end position="146"/>
    </location>
</feature>
<dbReference type="EMBL" id="JBHTGL010000008">
    <property type="protein sequence ID" value="MFD0626473.1"/>
    <property type="molecule type" value="Genomic_DNA"/>
</dbReference>
<reference evidence="3" key="1">
    <citation type="journal article" date="2019" name="Int. J. Syst. Evol. Microbiol.">
        <title>The Global Catalogue of Microorganisms (GCM) 10K type strain sequencing project: providing services to taxonomists for standard genome sequencing and annotation.</title>
        <authorList>
            <consortium name="The Broad Institute Genomics Platform"/>
            <consortium name="The Broad Institute Genome Sequencing Center for Infectious Disease"/>
            <person name="Wu L."/>
            <person name="Ma J."/>
        </authorList>
    </citation>
    <scope>NUCLEOTIDE SEQUENCE [LARGE SCALE GENOMIC DNA]</scope>
    <source>
        <strain evidence="3">JCM 12607</strain>
    </source>
</reference>
<keyword evidence="1" id="KW-1133">Transmembrane helix</keyword>
<accession>A0ABW2X0E7</accession>
<comment type="caution">
    <text evidence="2">The sequence shown here is derived from an EMBL/GenBank/DDBJ whole genome shotgun (WGS) entry which is preliminary data.</text>
</comment>
<name>A0ABW2X0E7_9ACTN</name>
<feature type="transmembrane region" description="Helical" evidence="1">
    <location>
        <begin position="53"/>
        <end position="73"/>
    </location>
</feature>
<protein>
    <recommendedName>
        <fullName evidence="4">Integral membrane protein</fullName>
    </recommendedName>
</protein>